<dbReference type="EMBL" id="MCFE01000179">
    <property type="protein sequence ID" value="ORX95349.1"/>
    <property type="molecule type" value="Genomic_DNA"/>
</dbReference>
<reference evidence="2 3" key="1">
    <citation type="submission" date="2016-07" db="EMBL/GenBank/DDBJ databases">
        <title>Pervasive Adenine N6-methylation of Active Genes in Fungi.</title>
        <authorList>
            <consortium name="DOE Joint Genome Institute"/>
            <person name="Mondo S.J."/>
            <person name="Dannebaum R.O."/>
            <person name="Kuo R.C."/>
            <person name="Labutti K."/>
            <person name="Haridas S."/>
            <person name="Kuo A."/>
            <person name="Salamov A."/>
            <person name="Ahrendt S.R."/>
            <person name="Lipzen A."/>
            <person name="Sullivan W."/>
            <person name="Andreopoulos W.B."/>
            <person name="Clum A."/>
            <person name="Lindquist E."/>
            <person name="Daum C."/>
            <person name="Ramamoorthy G.K."/>
            <person name="Gryganskyi A."/>
            <person name="Culley D."/>
            <person name="Magnuson J.K."/>
            <person name="James T.Y."/>
            <person name="O'Malley M.A."/>
            <person name="Stajich J.E."/>
            <person name="Spatafora J.W."/>
            <person name="Visel A."/>
            <person name="Grigoriev I.V."/>
        </authorList>
    </citation>
    <scope>NUCLEOTIDE SEQUENCE [LARGE SCALE GENOMIC DNA]</scope>
    <source>
        <strain evidence="2 3">CBS 931.73</strain>
    </source>
</reference>
<keyword evidence="1" id="KW-0472">Membrane</keyword>
<feature type="transmembrane region" description="Helical" evidence="1">
    <location>
        <begin position="131"/>
        <end position="151"/>
    </location>
</feature>
<gene>
    <name evidence="2" type="ORF">K493DRAFT_301545</name>
</gene>
<proteinExistence type="predicted"/>
<feature type="transmembrane region" description="Helical" evidence="1">
    <location>
        <begin position="56"/>
        <end position="77"/>
    </location>
</feature>
<keyword evidence="1" id="KW-0812">Transmembrane</keyword>
<dbReference type="Proteomes" id="UP000193498">
    <property type="component" value="Unassembled WGS sequence"/>
</dbReference>
<organism evidence="2 3">
    <name type="scientific">Basidiobolus meristosporus CBS 931.73</name>
    <dbReference type="NCBI Taxonomy" id="1314790"/>
    <lineage>
        <taxon>Eukaryota</taxon>
        <taxon>Fungi</taxon>
        <taxon>Fungi incertae sedis</taxon>
        <taxon>Zoopagomycota</taxon>
        <taxon>Entomophthoromycotina</taxon>
        <taxon>Basidiobolomycetes</taxon>
        <taxon>Basidiobolales</taxon>
        <taxon>Basidiobolaceae</taxon>
        <taxon>Basidiobolus</taxon>
    </lineage>
</organism>
<dbReference type="AlphaFoldDB" id="A0A1Y1YBG6"/>
<accession>A0A1Y1YBG6</accession>
<feature type="transmembrane region" description="Helical" evidence="1">
    <location>
        <begin position="26"/>
        <end position="44"/>
    </location>
</feature>
<feature type="transmembrane region" description="Helical" evidence="1">
    <location>
        <begin position="105"/>
        <end position="126"/>
    </location>
</feature>
<sequence length="622" mass="67516">MEAVRELDLWLGMPTQRRFTFLQDVIQVYTFALFGLAVVWVRAAPIASGNIWQTPVVAGAIYGSIGLLLSLILLYWIPLKRMGIPGRASISKGSSSVVISGPPELVRVSLLAVGYLFTGLACLLCLARSWLAAGIATVSSLLAIGLISFTVHSSLDAAKNKHAVYPPAYLLNARTGRIDSAKSKATCRGKCNWEPRYVAVTRAVNLEAECIPCRCVSSGVACKWQDRGSLLCHIATDALCLGATHIWVEGLKDWEQPDIPDASTPRLIDSTPYRIFQGALAVMVPTNECQCLQGYQQETFTQAFQRRYKKSLSAGLSTLMGRALVTVSKSHTPCSGHCQGTVVNHVMSWLNCTLSMQESTFLKNLRLIPALASDPYLSYAAENPQPQDSLYESLESTLTSANMWSNACAGALLAELTKRNINGTLNELLAEVRDIISTRCGWVVAHTDTSLMVNNMMRALLTIGDVSLLAIWAPTWESNENCLILDTDQRVAKKPNANLTGAYKTESAARIEQTSLNHLVVLTNLLLPIPYNAQQPNIIPVIGNKISGELFVLSADQDSGSASWYLSPTTIKRGEEFVGHFAYAIAPATKPEFDGHLCAVGLFTSPKAIGGNPIQAWRLGAA</sequence>
<evidence type="ECO:0008006" key="4">
    <source>
        <dbReference type="Google" id="ProtNLM"/>
    </source>
</evidence>
<evidence type="ECO:0000313" key="3">
    <source>
        <dbReference type="Proteomes" id="UP000193498"/>
    </source>
</evidence>
<evidence type="ECO:0000256" key="1">
    <source>
        <dbReference type="SAM" id="Phobius"/>
    </source>
</evidence>
<name>A0A1Y1YBG6_9FUNG</name>
<comment type="caution">
    <text evidence="2">The sequence shown here is derived from an EMBL/GenBank/DDBJ whole genome shotgun (WGS) entry which is preliminary data.</text>
</comment>
<evidence type="ECO:0000313" key="2">
    <source>
        <dbReference type="EMBL" id="ORX95349.1"/>
    </source>
</evidence>
<dbReference type="InParanoid" id="A0A1Y1YBG6"/>
<keyword evidence="3" id="KW-1185">Reference proteome</keyword>
<keyword evidence="1" id="KW-1133">Transmembrane helix</keyword>
<protein>
    <recommendedName>
        <fullName evidence="4">Transmembrane protein</fullName>
    </recommendedName>
</protein>